<gene>
    <name evidence="12" type="primary">pgeF</name>
    <name evidence="12" type="ORF">LKD81_13785</name>
</gene>
<dbReference type="PANTHER" id="PTHR30616:SF2">
    <property type="entry name" value="PURINE NUCLEOSIDE PHOSPHORYLASE LACC1"/>
    <property type="match status" value="1"/>
</dbReference>
<comment type="similarity">
    <text evidence="3 11">Belongs to the purine nucleoside phosphorylase YfiH/LACC1 family.</text>
</comment>
<dbReference type="Gene3D" id="3.60.140.10">
    <property type="entry name" value="CNF1/YfiH-like putative cysteine hydrolases"/>
    <property type="match status" value="1"/>
</dbReference>
<comment type="catalytic activity">
    <reaction evidence="8">
        <text>adenosine + H2O + H(+) = inosine + NH4(+)</text>
        <dbReference type="Rhea" id="RHEA:24408"/>
        <dbReference type="ChEBI" id="CHEBI:15377"/>
        <dbReference type="ChEBI" id="CHEBI:15378"/>
        <dbReference type="ChEBI" id="CHEBI:16335"/>
        <dbReference type="ChEBI" id="CHEBI:17596"/>
        <dbReference type="ChEBI" id="CHEBI:28938"/>
        <dbReference type="EC" id="3.5.4.4"/>
    </reaction>
    <physiologicalReaction direction="left-to-right" evidence="8">
        <dbReference type="Rhea" id="RHEA:24409"/>
    </physiologicalReaction>
</comment>
<evidence type="ECO:0000256" key="2">
    <source>
        <dbReference type="ARBA" id="ARBA00003215"/>
    </source>
</evidence>
<evidence type="ECO:0000256" key="7">
    <source>
        <dbReference type="ARBA" id="ARBA00022833"/>
    </source>
</evidence>
<dbReference type="InterPro" id="IPR038371">
    <property type="entry name" value="Cu_polyphenol_OxRdtase_sf"/>
</dbReference>
<dbReference type="Pfam" id="PF02578">
    <property type="entry name" value="Cu-oxidase_4"/>
    <property type="match status" value="1"/>
</dbReference>
<dbReference type="InterPro" id="IPR011324">
    <property type="entry name" value="Cytotoxic_necrot_fac-like_cat"/>
</dbReference>
<proteinExistence type="inferred from homology"/>
<dbReference type="PANTHER" id="PTHR30616">
    <property type="entry name" value="UNCHARACTERIZED PROTEIN YFIH"/>
    <property type="match status" value="1"/>
</dbReference>
<dbReference type="RefSeq" id="WP_308454561.1">
    <property type="nucleotide sequence ID" value="NZ_JAJEQR010000049.1"/>
</dbReference>
<protein>
    <recommendedName>
        <fullName evidence="11">Purine nucleoside phosphorylase</fullName>
    </recommendedName>
</protein>
<dbReference type="EMBL" id="JAJEQR010000049">
    <property type="protein sequence ID" value="MCC2232053.1"/>
    <property type="molecule type" value="Genomic_DNA"/>
</dbReference>
<dbReference type="GO" id="GO:0005507">
    <property type="term" value="F:copper ion binding"/>
    <property type="evidence" value="ECO:0007669"/>
    <property type="project" value="TreeGrafter"/>
</dbReference>
<dbReference type="GO" id="GO:0016787">
    <property type="term" value="F:hydrolase activity"/>
    <property type="evidence" value="ECO:0007669"/>
    <property type="project" value="UniProtKB-KW"/>
</dbReference>
<evidence type="ECO:0000256" key="3">
    <source>
        <dbReference type="ARBA" id="ARBA00007353"/>
    </source>
</evidence>
<evidence type="ECO:0000313" key="13">
    <source>
        <dbReference type="Proteomes" id="UP001198182"/>
    </source>
</evidence>
<evidence type="ECO:0000256" key="4">
    <source>
        <dbReference type="ARBA" id="ARBA00022679"/>
    </source>
</evidence>
<dbReference type="CDD" id="cd16833">
    <property type="entry name" value="YfiH"/>
    <property type="match status" value="1"/>
</dbReference>
<dbReference type="Proteomes" id="UP001198182">
    <property type="component" value="Unassembled WGS sequence"/>
</dbReference>
<dbReference type="AlphaFoldDB" id="A0AAE3ECW2"/>
<keyword evidence="7" id="KW-0862">Zinc</keyword>
<dbReference type="NCBIfam" id="TIGR00726">
    <property type="entry name" value="peptidoglycan editing factor PgeF"/>
    <property type="match status" value="1"/>
</dbReference>
<accession>A0AAE3ECW2</accession>
<keyword evidence="4" id="KW-0808">Transferase</keyword>
<dbReference type="SUPFAM" id="SSF64438">
    <property type="entry name" value="CNF1/YfiH-like putative cysteine hydrolases"/>
    <property type="match status" value="1"/>
</dbReference>
<evidence type="ECO:0000256" key="1">
    <source>
        <dbReference type="ARBA" id="ARBA00000553"/>
    </source>
</evidence>
<comment type="catalytic activity">
    <reaction evidence="1">
        <text>inosine + phosphate = alpha-D-ribose 1-phosphate + hypoxanthine</text>
        <dbReference type="Rhea" id="RHEA:27646"/>
        <dbReference type="ChEBI" id="CHEBI:17368"/>
        <dbReference type="ChEBI" id="CHEBI:17596"/>
        <dbReference type="ChEBI" id="CHEBI:43474"/>
        <dbReference type="ChEBI" id="CHEBI:57720"/>
        <dbReference type="EC" id="2.4.2.1"/>
    </reaction>
    <physiologicalReaction direction="left-to-right" evidence="1">
        <dbReference type="Rhea" id="RHEA:27647"/>
    </physiologicalReaction>
</comment>
<keyword evidence="13" id="KW-1185">Reference proteome</keyword>
<evidence type="ECO:0000256" key="6">
    <source>
        <dbReference type="ARBA" id="ARBA00022801"/>
    </source>
</evidence>
<organism evidence="12 13">
    <name type="scientific">Hominifimenecus microfluidus</name>
    <dbReference type="NCBI Taxonomy" id="2885348"/>
    <lineage>
        <taxon>Bacteria</taxon>
        <taxon>Bacillati</taxon>
        <taxon>Bacillota</taxon>
        <taxon>Clostridia</taxon>
        <taxon>Lachnospirales</taxon>
        <taxon>Lachnospiraceae</taxon>
        <taxon>Hominifimenecus</taxon>
    </lineage>
</organism>
<keyword evidence="5" id="KW-0479">Metal-binding</keyword>
<comment type="catalytic activity">
    <reaction evidence="10">
        <text>S-methyl-5'-thioadenosine + phosphate = 5-(methylsulfanyl)-alpha-D-ribose 1-phosphate + adenine</text>
        <dbReference type="Rhea" id="RHEA:11852"/>
        <dbReference type="ChEBI" id="CHEBI:16708"/>
        <dbReference type="ChEBI" id="CHEBI:17509"/>
        <dbReference type="ChEBI" id="CHEBI:43474"/>
        <dbReference type="ChEBI" id="CHEBI:58533"/>
        <dbReference type="EC" id="2.4.2.28"/>
    </reaction>
    <physiologicalReaction direction="left-to-right" evidence="10">
        <dbReference type="Rhea" id="RHEA:11853"/>
    </physiologicalReaction>
</comment>
<evidence type="ECO:0000256" key="5">
    <source>
        <dbReference type="ARBA" id="ARBA00022723"/>
    </source>
</evidence>
<comment type="catalytic activity">
    <reaction evidence="9">
        <text>adenosine + phosphate = alpha-D-ribose 1-phosphate + adenine</text>
        <dbReference type="Rhea" id="RHEA:27642"/>
        <dbReference type="ChEBI" id="CHEBI:16335"/>
        <dbReference type="ChEBI" id="CHEBI:16708"/>
        <dbReference type="ChEBI" id="CHEBI:43474"/>
        <dbReference type="ChEBI" id="CHEBI:57720"/>
        <dbReference type="EC" id="2.4.2.1"/>
    </reaction>
    <physiologicalReaction direction="left-to-right" evidence="9">
        <dbReference type="Rhea" id="RHEA:27643"/>
    </physiologicalReaction>
</comment>
<evidence type="ECO:0000256" key="8">
    <source>
        <dbReference type="ARBA" id="ARBA00047989"/>
    </source>
</evidence>
<evidence type="ECO:0000256" key="10">
    <source>
        <dbReference type="ARBA" id="ARBA00049893"/>
    </source>
</evidence>
<reference evidence="12" key="1">
    <citation type="submission" date="2021-10" db="EMBL/GenBank/DDBJ databases">
        <title>Anaerobic single-cell dispensing facilitates the cultivation of human gut bacteria.</title>
        <authorList>
            <person name="Afrizal A."/>
        </authorList>
    </citation>
    <scope>NUCLEOTIDE SEQUENCE</scope>
    <source>
        <strain evidence="12">CLA-AA-H215</strain>
    </source>
</reference>
<comment type="function">
    <text evidence="2">Purine nucleoside enzyme that catalyzes the phosphorolysis of adenosine and inosine nucleosides, yielding D-ribose 1-phosphate and the respective free bases, adenine and hypoxanthine. Also catalyzes the phosphorolysis of S-methyl-5'-thioadenosine into adenine and S-methyl-5-thio-alpha-D-ribose 1-phosphate. Also has adenosine deaminase activity.</text>
</comment>
<comment type="caution">
    <text evidence="12">The sequence shown here is derived from an EMBL/GenBank/DDBJ whole genome shotgun (WGS) entry which is preliminary data.</text>
</comment>
<name>A0AAE3ECW2_9FIRM</name>
<sequence>MTCSCLETEQIRYRETNKVPHLYFPLLEETGLIRQAFSTRLGGVSTGDLASMNFAINRGDDPANVRENYHRMAGALGISEDHFVLSQQTHTTNLRVVTEVDAGKGVTRERDYTDIDGLLTDVPGLVLVTSFADCVPLYFLDPVKKAIALSHSGWRGTAGQIGRKTVEKMTEVYHSRPEDILACVGPSICQDCYEVSADVAEQFQEMFPEDEWNAIMIQKSNEKYQLDLWEINRRILLSAGILPEHLAVAGLCTSCHKDLLFSHRATGGRRGNLCAFLGLLSN</sequence>
<evidence type="ECO:0000256" key="9">
    <source>
        <dbReference type="ARBA" id="ARBA00048968"/>
    </source>
</evidence>
<dbReference type="InterPro" id="IPR003730">
    <property type="entry name" value="Cu_polyphenol_OxRdtase"/>
</dbReference>
<keyword evidence="6" id="KW-0378">Hydrolase</keyword>
<evidence type="ECO:0000256" key="11">
    <source>
        <dbReference type="RuleBase" id="RU361274"/>
    </source>
</evidence>
<dbReference type="GO" id="GO:0017061">
    <property type="term" value="F:S-methyl-5-thioadenosine phosphorylase activity"/>
    <property type="evidence" value="ECO:0007669"/>
    <property type="project" value="UniProtKB-EC"/>
</dbReference>
<evidence type="ECO:0000313" key="12">
    <source>
        <dbReference type="EMBL" id="MCC2232053.1"/>
    </source>
</evidence>